<dbReference type="InterPro" id="IPR001296">
    <property type="entry name" value="Glyco_trans_1"/>
</dbReference>
<accession>A0AAJ0U0S3</accession>
<reference evidence="3" key="1">
    <citation type="submission" date="2017-08" db="EMBL/GenBank/DDBJ databases">
        <authorList>
            <person name="Imhoff J.F."/>
            <person name="Rahn T."/>
            <person name="Kuenzel S."/>
            <person name="Neulinger S.C."/>
        </authorList>
    </citation>
    <scope>NUCLEOTIDE SEQUENCE</scope>
    <source>
        <strain evidence="3">DSM 11080</strain>
    </source>
</reference>
<sequence length="370" mass="39457">MLTEIAILSPIGRNAGRAHGGITPVVTSLAAALDAAGRTVELVTFSAGDPRHALPHLSTEVRLHNLGAGGRRQHKRRLGRYLEQRRPIALLAAGHRANLLAAGYAGGQARIVLSVHNAVSPGLSRLNPLRRWLRLHALNRSYPRADAIVCVSNGVADDLGQLAPATRPKIKTLHNPIATADHDSDAPLHPWLTDGSGPVILGAGRLAAQKDFATLIQAFAGLEHNPQARLLILGEGPDRDALLTLATELGVADRVALPGFVPNPRTHMAAAALFVLSSRWEGFGNVLVEAMAMGTPVVATDCPSGPNEILDDGRFGQLVAVGDRRALRDAIAETLVAEIDPRPLRERAAEFSPELVAERYLKLLLPEGHR</sequence>
<feature type="domain" description="Glycosyltransferase subfamily 4-like N-terminal" evidence="2">
    <location>
        <begin position="20"/>
        <end position="179"/>
    </location>
</feature>
<dbReference type="SUPFAM" id="SSF53756">
    <property type="entry name" value="UDP-Glycosyltransferase/glycogen phosphorylase"/>
    <property type="match status" value="1"/>
</dbReference>
<organism evidence="3 4">
    <name type="scientific">Halochromatium glycolicum</name>
    <dbReference type="NCBI Taxonomy" id="85075"/>
    <lineage>
        <taxon>Bacteria</taxon>
        <taxon>Pseudomonadati</taxon>
        <taxon>Pseudomonadota</taxon>
        <taxon>Gammaproteobacteria</taxon>
        <taxon>Chromatiales</taxon>
        <taxon>Chromatiaceae</taxon>
        <taxon>Halochromatium</taxon>
    </lineage>
</organism>
<dbReference type="RefSeq" id="WP_200344077.1">
    <property type="nucleotide sequence ID" value="NZ_NRSJ01000002.1"/>
</dbReference>
<reference evidence="3" key="2">
    <citation type="journal article" date="2020" name="Microorganisms">
        <title>Osmotic Adaptation and Compatible Solute Biosynthesis of Phototrophic Bacteria as Revealed from Genome Analyses.</title>
        <authorList>
            <person name="Imhoff J.F."/>
            <person name="Rahn T."/>
            <person name="Kunzel S."/>
            <person name="Keller A."/>
            <person name="Neulinger S.C."/>
        </authorList>
    </citation>
    <scope>NUCLEOTIDE SEQUENCE</scope>
    <source>
        <strain evidence="3">DSM 11080</strain>
    </source>
</reference>
<dbReference type="Pfam" id="PF13439">
    <property type="entry name" value="Glyco_transf_4"/>
    <property type="match status" value="1"/>
</dbReference>
<proteinExistence type="predicted"/>
<evidence type="ECO:0000259" key="1">
    <source>
        <dbReference type="Pfam" id="PF00534"/>
    </source>
</evidence>
<dbReference type="AlphaFoldDB" id="A0AAJ0U0S3"/>
<feature type="domain" description="Glycosyl transferase family 1" evidence="1">
    <location>
        <begin position="195"/>
        <end position="349"/>
    </location>
</feature>
<protein>
    <submittedName>
        <fullName evidence="3">Uncharacterized protein</fullName>
    </submittedName>
</protein>
<dbReference type="GO" id="GO:0016757">
    <property type="term" value="F:glycosyltransferase activity"/>
    <property type="evidence" value="ECO:0007669"/>
    <property type="project" value="UniProtKB-ARBA"/>
</dbReference>
<keyword evidence="4" id="KW-1185">Reference proteome</keyword>
<gene>
    <name evidence="3" type="ORF">CKO40_01505</name>
</gene>
<name>A0AAJ0U0S3_9GAMM</name>
<dbReference type="InterPro" id="IPR028098">
    <property type="entry name" value="Glyco_trans_4-like_N"/>
</dbReference>
<evidence type="ECO:0000313" key="4">
    <source>
        <dbReference type="Proteomes" id="UP001296776"/>
    </source>
</evidence>
<dbReference type="Pfam" id="PF00534">
    <property type="entry name" value="Glycos_transf_1"/>
    <property type="match status" value="1"/>
</dbReference>
<dbReference type="PANTHER" id="PTHR12526">
    <property type="entry name" value="GLYCOSYLTRANSFERASE"/>
    <property type="match status" value="1"/>
</dbReference>
<evidence type="ECO:0000259" key="2">
    <source>
        <dbReference type="Pfam" id="PF13439"/>
    </source>
</evidence>
<dbReference type="CDD" id="cd03811">
    <property type="entry name" value="GT4_GT28_WabH-like"/>
    <property type="match status" value="1"/>
</dbReference>
<dbReference type="Proteomes" id="UP001296776">
    <property type="component" value="Unassembled WGS sequence"/>
</dbReference>
<dbReference type="Gene3D" id="3.40.50.2000">
    <property type="entry name" value="Glycogen Phosphorylase B"/>
    <property type="match status" value="2"/>
</dbReference>
<dbReference type="EMBL" id="NRSJ01000002">
    <property type="protein sequence ID" value="MBK1703259.1"/>
    <property type="molecule type" value="Genomic_DNA"/>
</dbReference>
<dbReference type="PANTHER" id="PTHR12526:SF630">
    <property type="entry name" value="GLYCOSYLTRANSFERASE"/>
    <property type="match status" value="1"/>
</dbReference>
<evidence type="ECO:0000313" key="3">
    <source>
        <dbReference type="EMBL" id="MBK1703259.1"/>
    </source>
</evidence>
<comment type="caution">
    <text evidence="3">The sequence shown here is derived from an EMBL/GenBank/DDBJ whole genome shotgun (WGS) entry which is preliminary data.</text>
</comment>